<feature type="region of interest" description="Disordered" evidence="1">
    <location>
        <begin position="187"/>
        <end position="215"/>
    </location>
</feature>
<feature type="compositionally biased region" description="Basic residues" evidence="1">
    <location>
        <begin position="190"/>
        <end position="207"/>
    </location>
</feature>
<organism evidence="2 3">
    <name type="scientific">Haemaphysalis longicornis</name>
    <name type="common">Bush tick</name>
    <dbReference type="NCBI Taxonomy" id="44386"/>
    <lineage>
        <taxon>Eukaryota</taxon>
        <taxon>Metazoa</taxon>
        <taxon>Ecdysozoa</taxon>
        <taxon>Arthropoda</taxon>
        <taxon>Chelicerata</taxon>
        <taxon>Arachnida</taxon>
        <taxon>Acari</taxon>
        <taxon>Parasitiformes</taxon>
        <taxon>Ixodida</taxon>
        <taxon>Ixodoidea</taxon>
        <taxon>Ixodidae</taxon>
        <taxon>Haemaphysalinae</taxon>
        <taxon>Haemaphysalis</taxon>
    </lineage>
</organism>
<evidence type="ECO:0000313" key="3">
    <source>
        <dbReference type="Proteomes" id="UP000821853"/>
    </source>
</evidence>
<dbReference type="EMBL" id="JABSTR010000007">
    <property type="protein sequence ID" value="KAH9374704.1"/>
    <property type="molecule type" value="Genomic_DNA"/>
</dbReference>
<proteinExistence type="predicted"/>
<name>A0A9J6GJR1_HAELO</name>
<reference evidence="2 3" key="1">
    <citation type="journal article" date="2020" name="Cell">
        <title>Large-Scale Comparative Analyses of Tick Genomes Elucidate Their Genetic Diversity and Vector Capacities.</title>
        <authorList>
            <consortium name="Tick Genome and Microbiome Consortium (TIGMIC)"/>
            <person name="Jia N."/>
            <person name="Wang J."/>
            <person name="Shi W."/>
            <person name="Du L."/>
            <person name="Sun Y."/>
            <person name="Zhan W."/>
            <person name="Jiang J.F."/>
            <person name="Wang Q."/>
            <person name="Zhang B."/>
            <person name="Ji P."/>
            <person name="Bell-Sakyi L."/>
            <person name="Cui X.M."/>
            <person name="Yuan T.T."/>
            <person name="Jiang B.G."/>
            <person name="Yang W.F."/>
            <person name="Lam T.T."/>
            <person name="Chang Q.C."/>
            <person name="Ding S.J."/>
            <person name="Wang X.J."/>
            <person name="Zhu J.G."/>
            <person name="Ruan X.D."/>
            <person name="Zhao L."/>
            <person name="Wei J.T."/>
            <person name="Ye R.Z."/>
            <person name="Que T.C."/>
            <person name="Du C.H."/>
            <person name="Zhou Y.H."/>
            <person name="Cheng J.X."/>
            <person name="Dai P.F."/>
            <person name="Guo W.B."/>
            <person name="Han X.H."/>
            <person name="Huang E.J."/>
            <person name="Li L.F."/>
            <person name="Wei W."/>
            <person name="Gao Y.C."/>
            <person name="Liu J.Z."/>
            <person name="Shao H.Z."/>
            <person name="Wang X."/>
            <person name="Wang C.C."/>
            <person name="Yang T.C."/>
            <person name="Huo Q.B."/>
            <person name="Li W."/>
            <person name="Chen H.Y."/>
            <person name="Chen S.E."/>
            <person name="Zhou L.G."/>
            <person name="Ni X.B."/>
            <person name="Tian J.H."/>
            <person name="Sheng Y."/>
            <person name="Liu T."/>
            <person name="Pan Y.S."/>
            <person name="Xia L.Y."/>
            <person name="Li J."/>
            <person name="Zhao F."/>
            <person name="Cao W.C."/>
        </authorList>
    </citation>
    <scope>NUCLEOTIDE SEQUENCE [LARGE SCALE GENOMIC DNA]</scope>
    <source>
        <strain evidence="2">HaeL-2018</strain>
    </source>
</reference>
<accession>A0A9J6GJR1</accession>
<gene>
    <name evidence="2" type="ORF">HPB48_021806</name>
</gene>
<feature type="region of interest" description="Disordered" evidence="1">
    <location>
        <begin position="56"/>
        <end position="129"/>
    </location>
</feature>
<protein>
    <submittedName>
        <fullName evidence="2">Uncharacterized protein</fullName>
    </submittedName>
</protein>
<dbReference type="AlphaFoldDB" id="A0A9J6GJR1"/>
<keyword evidence="3" id="KW-1185">Reference proteome</keyword>
<feature type="compositionally biased region" description="Low complexity" evidence="1">
    <location>
        <begin position="96"/>
        <end position="114"/>
    </location>
</feature>
<feature type="compositionally biased region" description="Basic and acidic residues" evidence="1">
    <location>
        <begin position="85"/>
        <end position="95"/>
    </location>
</feature>
<dbReference type="Proteomes" id="UP000821853">
    <property type="component" value="Chromosome 5"/>
</dbReference>
<sequence length="215" mass="23758">MTATATCRNCKGSHSSTWAVCPENFKPTPSHPTSLPPPTRYPAKQITNHLLLRKHRTTTVQDPSRAIAIQTPRSEFTINGKIRKRNETRPTERQDASQAPAAQAPRHLTLSQPPSLSPPPRGLKPSSTPIAASASYRDALAPTVVKMKLTLIPIPTTIQDIFFYTSVKFDALERRVGALEEAIGHSFRNPNKRTRSLSARPHHRHASSSRTAQNP</sequence>
<evidence type="ECO:0000313" key="2">
    <source>
        <dbReference type="EMBL" id="KAH9374704.1"/>
    </source>
</evidence>
<comment type="caution">
    <text evidence="2">The sequence shown here is derived from an EMBL/GenBank/DDBJ whole genome shotgun (WGS) entry which is preliminary data.</text>
</comment>
<dbReference type="VEuPathDB" id="VectorBase:HLOH_048097"/>
<evidence type="ECO:0000256" key="1">
    <source>
        <dbReference type="SAM" id="MobiDB-lite"/>
    </source>
</evidence>